<sequence length="117" mass="13650">MILLSSQVESIASRKDKTIKLTLATQELSPKDAASLFHLNQQFCYLAIKEEPFSKEEQDIVENLKADVDTFKTPSQRLRGILYRTYEQDNEGYKDFNTYYLSVMDRICQHYKTKIDG</sequence>
<organism evidence="1">
    <name type="scientific">uncultured Caudovirales phage</name>
    <dbReference type="NCBI Taxonomy" id="2100421"/>
    <lineage>
        <taxon>Viruses</taxon>
        <taxon>Duplodnaviria</taxon>
        <taxon>Heunggongvirae</taxon>
        <taxon>Uroviricota</taxon>
        <taxon>Caudoviricetes</taxon>
        <taxon>Peduoviridae</taxon>
        <taxon>Maltschvirus</taxon>
        <taxon>Maltschvirus maltsch</taxon>
    </lineage>
</organism>
<accession>A0A6J5N2R4</accession>
<reference evidence="1" key="1">
    <citation type="submission" date="2020-04" db="EMBL/GenBank/DDBJ databases">
        <authorList>
            <person name="Chiriac C."/>
            <person name="Salcher M."/>
            <person name="Ghai R."/>
            <person name="Kavagutti S V."/>
        </authorList>
    </citation>
    <scope>NUCLEOTIDE SEQUENCE</scope>
</reference>
<evidence type="ECO:0000313" key="1">
    <source>
        <dbReference type="EMBL" id="CAB4152972.1"/>
    </source>
</evidence>
<protein>
    <submittedName>
        <fullName evidence="1">Uncharacterized protein</fullName>
    </submittedName>
</protein>
<dbReference type="EMBL" id="LR796573">
    <property type="protein sequence ID" value="CAB4152972.1"/>
    <property type="molecule type" value="Genomic_DNA"/>
</dbReference>
<proteinExistence type="predicted"/>
<name>A0A6J5N2R4_9CAUD</name>
<gene>
    <name evidence="1" type="ORF">UFOVP614_42</name>
</gene>